<dbReference type="AlphaFoldDB" id="A0A840PN10"/>
<evidence type="ECO:0000313" key="8">
    <source>
        <dbReference type="EMBL" id="MBB5138427.1"/>
    </source>
</evidence>
<feature type="transmembrane region" description="Helical" evidence="7">
    <location>
        <begin position="103"/>
        <end position="122"/>
    </location>
</feature>
<comment type="caution">
    <text evidence="8">The sequence shown here is derived from an EMBL/GenBank/DDBJ whole genome shotgun (WGS) entry which is preliminary data.</text>
</comment>
<evidence type="ECO:0000256" key="4">
    <source>
        <dbReference type="ARBA" id="ARBA00022692"/>
    </source>
</evidence>
<evidence type="ECO:0000256" key="3">
    <source>
        <dbReference type="ARBA" id="ARBA00022475"/>
    </source>
</evidence>
<proteinExistence type="inferred from homology"/>
<dbReference type="EMBL" id="JACHGN010000023">
    <property type="protein sequence ID" value="MBB5138427.1"/>
    <property type="molecule type" value="Genomic_DNA"/>
</dbReference>
<evidence type="ECO:0000313" key="9">
    <source>
        <dbReference type="Proteomes" id="UP000578449"/>
    </source>
</evidence>
<keyword evidence="4 7" id="KW-0812">Transmembrane</keyword>
<name>A0A840PN10_9ACTN</name>
<dbReference type="PANTHER" id="PTHR33452">
    <property type="entry name" value="OXIDOREDUCTASE CATD-RELATED"/>
    <property type="match status" value="1"/>
</dbReference>
<dbReference type="Pfam" id="PF07681">
    <property type="entry name" value="DoxX"/>
    <property type="match status" value="1"/>
</dbReference>
<evidence type="ECO:0000256" key="5">
    <source>
        <dbReference type="ARBA" id="ARBA00022989"/>
    </source>
</evidence>
<evidence type="ECO:0000256" key="2">
    <source>
        <dbReference type="ARBA" id="ARBA00006679"/>
    </source>
</evidence>
<dbReference type="InterPro" id="IPR051907">
    <property type="entry name" value="DoxX-like_oxidoreductase"/>
</dbReference>
<keyword evidence="3" id="KW-1003">Cell membrane</keyword>
<dbReference type="GO" id="GO:0005886">
    <property type="term" value="C:plasma membrane"/>
    <property type="evidence" value="ECO:0007669"/>
    <property type="project" value="UniProtKB-SubCell"/>
</dbReference>
<dbReference type="RefSeq" id="WP_185055298.1">
    <property type="nucleotide sequence ID" value="NZ_BAABIX010000019.1"/>
</dbReference>
<sequence>MDRIDAALLVLRLVIGGVVVVHGLNHAFGGGRLPGAARWFESLGLRHGMAQAAMSAVMEVVAGVGLVIGLLTPIAAAAVIGVMLVAGVVAHRRNGFFVFRDGYEYVLVLGLGALVVAIAGPGGVSLDAALGIVVAGGWAALIAAGLGIAGAATLLAATYRPVRAGGDERAHPEHLP</sequence>
<feature type="transmembrane region" description="Helical" evidence="7">
    <location>
        <begin position="128"/>
        <end position="159"/>
    </location>
</feature>
<evidence type="ECO:0000256" key="1">
    <source>
        <dbReference type="ARBA" id="ARBA00004651"/>
    </source>
</evidence>
<gene>
    <name evidence="8" type="ORF">HNP84_008181</name>
</gene>
<dbReference type="PANTHER" id="PTHR33452:SF1">
    <property type="entry name" value="INNER MEMBRANE PROTEIN YPHA-RELATED"/>
    <property type="match status" value="1"/>
</dbReference>
<comment type="subcellular location">
    <subcellularLocation>
        <location evidence="1">Cell membrane</location>
        <topology evidence="1">Multi-pass membrane protein</topology>
    </subcellularLocation>
</comment>
<evidence type="ECO:0000256" key="7">
    <source>
        <dbReference type="SAM" id="Phobius"/>
    </source>
</evidence>
<keyword evidence="5 7" id="KW-1133">Transmembrane helix</keyword>
<protein>
    <submittedName>
        <fullName evidence="8">Putative oxidoreductase</fullName>
    </submittedName>
</protein>
<feature type="transmembrane region" description="Helical" evidence="7">
    <location>
        <begin position="6"/>
        <end position="28"/>
    </location>
</feature>
<evidence type="ECO:0000256" key="6">
    <source>
        <dbReference type="ARBA" id="ARBA00023136"/>
    </source>
</evidence>
<comment type="similarity">
    <text evidence="2">Belongs to the DoxX family.</text>
</comment>
<organism evidence="8 9">
    <name type="scientific">Thermocatellispora tengchongensis</name>
    <dbReference type="NCBI Taxonomy" id="1073253"/>
    <lineage>
        <taxon>Bacteria</taxon>
        <taxon>Bacillati</taxon>
        <taxon>Actinomycetota</taxon>
        <taxon>Actinomycetes</taxon>
        <taxon>Streptosporangiales</taxon>
        <taxon>Streptosporangiaceae</taxon>
        <taxon>Thermocatellispora</taxon>
    </lineage>
</organism>
<feature type="transmembrane region" description="Helical" evidence="7">
    <location>
        <begin position="74"/>
        <end position="91"/>
    </location>
</feature>
<accession>A0A840PN10</accession>
<keyword evidence="6 7" id="KW-0472">Membrane</keyword>
<dbReference type="InterPro" id="IPR032808">
    <property type="entry name" value="DoxX"/>
</dbReference>
<dbReference type="Proteomes" id="UP000578449">
    <property type="component" value="Unassembled WGS sequence"/>
</dbReference>
<reference evidence="8 9" key="1">
    <citation type="submission" date="2020-08" db="EMBL/GenBank/DDBJ databases">
        <title>Genomic Encyclopedia of Type Strains, Phase IV (KMG-IV): sequencing the most valuable type-strain genomes for metagenomic binning, comparative biology and taxonomic classification.</title>
        <authorList>
            <person name="Goeker M."/>
        </authorList>
    </citation>
    <scope>NUCLEOTIDE SEQUENCE [LARGE SCALE GENOMIC DNA]</scope>
    <source>
        <strain evidence="8 9">DSM 45615</strain>
    </source>
</reference>
<keyword evidence="9" id="KW-1185">Reference proteome</keyword>